<name>A0A9W8Q4D7_AKAMU</name>
<dbReference type="RefSeq" id="XP_056049868.1">
    <property type="nucleotide sequence ID" value="XM_056192764.1"/>
</dbReference>
<comment type="caution">
    <text evidence="1">The sequence shown here is derived from an EMBL/GenBank/DDBJ whole genome shotgun (WGS) entry which is preliminary data.</text>
</comment>
<evidence type="ECO:0000313" key="2">
    <source>
        <dbReference type="Proteomes" id="UP001144673"/>
    </source>
</evidence>
<protein>
    <submittedName>
        <fullName evidence="1">Uncharacterized protein</fullName>
    </submittedName>
</protein>
<dbReference type="AlphaFoldDB" id="A0A9W8Q4D7"/>
<gene>
    <name evidence="1" type="ORF">LMH87_001482</name>
</gene>
<proteinExistence type="predicted"/>
<organism evidence="1 2">
    <name type="scientific">Akanthomyces muscarius</name>
    <name type="common">Entomopathogenic fungus</name>
    <name type="synonym">Lecanicillium muscarium</name>
    <dbReference type="NCBI Taxonomy" id="2231603"/>
    <lineage>
        <taxon>Eukaryota</taxon>
        <taxon>Fungi</taxon>
        <taxon>Dikarya</taxon>
        <taxon>Ascomycota</taxon>
        <taxon>Pezizomycotina</taxon>
        <taxon>Sordariomycetes</taxon>
        <taxon>Hypocreomycetidae</taxon>
        <taxon>Hypocreales</taxon>
        <taxon>Cordycipitaceae</taxon>
        <taxon>Akanthomyces</taxon>
    </lineage>
</organism>
<dbReference type="EMBL" id="JAJHUN010000010">
    <property type="protein sequence ID" value="KAJ4146927.1"/>
    <property type="molecule type" value="Genomic_DNA"/>
</dbReference>
<reference evidence="1" key="1">
    <citation type="journal article" date="2023" name="Access Microbiol">
        <title>De-novo genome assembly for Akanthomyces muscarius, a biocontrol agent of insect agricultural pests.</title>
        <authorList>
            <person name="Erdos Z."/>
            <person name="Studholme D.J."/>
            <person name="Raymond B."/>
            <person name="Sharma M."/>
        </authorList>
    </citation>
    <scope>NUCLEOTIDE SEQUENCE</scope>
    <source>
        <strain evidence="1">Ve6</strain>
    </source>
</reference>
<keyword evidence="2" id="KW-1185">Reference proteome</keyword>
<dbReference type="KEGG" id="amus:LMH87_001482"/>
<sequence length="178" mass="19992">MDMSVTVGNAKHSLNFKLIYSFITGRSITCFGNRSLSLLHSTIAVCPKHAEYWITELWEFLKDPTQESSAQHLQSLLRGLEMFEPSKLEETVDVSTGKLVEEVFEDIINVTFDIENSVVECHCSSTWEREAAARAQVHAMAYEALSHFTRLLQGICIVNVELQDSGDTSTFVQRTAGE</sequence>
<evidence type="ECO:0000313" key="1">
    <source>
        <dbReference type="EMBL" id="KAJ4146927.1"/>
    </source>
</evidence>
<accession>A0A9W8Q4D7</accession>
<dbReference type="GeneID" id="80888641"/>
<dbReference type="Proteomes" id="UP001144673">
    <property type="component" value="Chromosome 3"/>
</dbReference>